<evidence type="ECO:0000313" key="3">
    <source>
        <dbReference type="Proteomes" id="UP000034764"/>
    </source>
</evidence>
<dbReference type="PATRIC" id="fig|1619031.3.peg.122"/>
<gene>
    <name evidence="2" type="ORF">UT53_C0005G0018</name>
</gene>
<feature type="transmembrane region" description="Helical" evidence="1">
    <location>
        <begin position="237"/>
        <end position="255"/>
    </location>
</feature>
<keyword evidence="1" id="KW-0812">Transmembrane</keyword>
<dbReference type="InterPro" id="IPR025101">
    <property type="entry name" value="DUF4012"/>
</dbReference>
<sequence length="869" mass="96689">MPPNNRKLIGAIFDVRPVDKNGRLDVVKMENIEPVLRLKEDSPNRYKLESTTWHENNNISIRIAPLGKDRKKGDLNDNLVVSDVSRAAYVTELEEGLNQRDNSMIELSNIGARFVNSNNTKSKSRIRPITQNYKGALSKIGASSYENAQHARIIAEIGKRPILESEESRVPDSMEISPSVSERAVLTNNLGPGDIRKAEVDLWLSHLQKNRMVLREINSRKDSFTSRLKNAFFPQKLLVVSAILIIGGAVAYYGYGLKDNIVRDSNSAVQNLEDAKSQIVKMDFSSAAGSFTKAYEDFSKASENLNFMGASIGSLLADLPGANKIKSANNILEAGKLLADSGQVMAQSMDFIAKSGSILNPASDANESMAKMLNSLKSGLAVTQRNLQKADVLLASVDAQSLPEDKRASFEDLKSKLPIFNDLIAMSVDYSGFLGDLVGVRGAKKYLLLFQNPAELRATGGFPGSYGTISFQDGQLKEFFVDDIYNLDGQLKDNIVPPAQMQHITPTWGMRDANWFIDFPTSAKKIMWFYKKESGTDVDGVITFSPTIVAKILDIVGPIEMPEYGLILDGKNFASEIQDEVEYGKNRTQPKQVLKDMAPRLLAKMYLADKDEWMAVFNVLISSMEKKDVLMYFKNLSLQSFAYDKGFTGHVQVTDDDYLMVNISNIKGSKTDNVTDTSIKINTKLENGSAMHRLVIIRKNNGGDQKYGFYNKSNPAYIRVLVPEGSELLSINGNSNPSFKPLVSYNKSDFRKDADLVNLESSANYDLDKNVAIQKESGKTEFAFWMIVDPKGEQTVEIEYSTPLRPVTTSYELYIQKQPGLVIDNFEFSLDGQNISNKIESTPVLNKIGDRYILNGSLENDLPIKLNFE</sequence>
<protein>
    <recommendedName>
        <fullName evidence="4">DUF4012 domain-containing protein</fullName>
    </recommendedName>
</protein>
<organism evidence="2 3">
    <name type="scientific">Candidatus Yanofskybacteria bacterium GW2011_GWD2_39_48</name>
    <dbReference type="NCBI Taxonomy" id="1619031"/>
    <lineage>
        <taxon>Bacteria</taxon>
        <taxon>Candidatus Yanofskyibacteriota</taxon>
    </lineage>
</organism>
<dbReference type="EMBL" id="LBXD01000005">
    <property type="protein sequence ID" value="KKR23872.1"/>
    <property type="molecule type" value="Genomic_DNA"/>
</dbReference>
<dbReference type="Proteomes" id="UP000034764">
    <property type="component" value="Unassembled WGS sequence"/>
</dbReference>
<reference evidence="2 3" key="1">
    <citation type="journal article" date="2015" name="Nature">
        <title>rRNA introns, odd ribosomes, and small enigmatic genomes across a large radiation of phyla.</title>
        <authorList>
            <person name="Brown C.T."/>
            <person name="Hug L.A."/>
            <person name="Thomas B.C."/>
            <person name="Sharon I."/>
            <person name="Castelle C.J."/>
            <person name="Singh A."/>
            <person name="Wilkins M.J."/>
            <person name="Williams K.H."/>
            <person name="Banfield J.F."/>
        </authorList>
    </citation>
    <scope>NUCLEOTIDE SEQUENCE [LARGE SCALE GENOMIC DNA]</scope>
</reference>
<evidence type="ECO:0000313" key="2">
    <source>
        <dbReference type="EMBL" id="KKR23872.1"/>
    </source>
</evidence>
<evidence type="ECO:0008006" key="4">
    <source>
        <dbReference type="Google" id="ProtNLM"/>
    </source>
</evidence>
<keyword evidence="1" id="KW-1133">Transmembrane helix</keyword>
<name>A0A0G0SDX3_9BACT</name>
<accession>A0A0G0SDX3</accession>
<comment type="caution">
    <text evidence="2">The sequence shown here is derived from an EMBL/GenBank/DDBJ whole genome shotgun (WGS) entry which is preliminary data.</text>
</comment>
<dbReference type="AlphaFoldDB" id="A0A0G0SDX3"/>
<proteinExistence type="predicted"/>
<evidence type="ECO:0000256" key="1">
    <source>
        <dbReference type="SAM" id="Phobius"/>
    </source>
</evidence>
<dbReference type="Pfam" id="PF13196">
    <property type="entry name" value="DUF4012"/>
    <property type="match status" value="1"/>
</dbReference>
<keyword evidence="1" id="KW-0472">Membrane</keyword>